<keyword evidence="7 16" id="KW-0813">Transport</keyword>
<feature type="binding site" evidence="19">
    <location>
        <position position="430"/>
    </location>
    <ligand>
        <name>Mg(2+)</name>
        <dbReference type="ChEBI" id="CHEBI:18420"/>
    </ligand>
</feature>
<proteinExistence type="inferred from homology"/>
<evidence type="ECO:0000256" key="16">
    <source>
        <dbReference type="PIRNR" id="PIRNR000732"/>
    </source>
</evidence>
<evidence type="ECO:0000256" key="5">
    <source>
        <dbReference type="ARBA" id="ARBA00012232"/>
    </source>
</evidence>
<evidence type="ECO:0000259" key="21">
    <source>
        <dbReference type="Pfam" id="PF02896"/>
    </source>
</evidence>
<evidence type="ECO:0000256" key="6">
    <source>
        <dbReference type="ARBA" id="ARBA00016544"/>
    </source>
</evidence>
<evidence type="ECO:0000256" key="10">
    <source>
        <dbReference type="ARBA" id="ARBA00022679"/>
    </source>
</evidence>
<evidence type="ECO:0000256" key="8">
    <source>
        <dbReference type="ARBA" id="ARBA00022490"/>
    </source>
</evidence>
<dbReference type="PIRSF" id="PIRSF000732">
    <property type="entry name" value="PTS_enzyme_I"/>
    <property type="match status" value="1"/>
</dbReference>
<keyword evidence="8 16" id="KW-0963">Cytoplasm</keyword>
<dbReference type="Pfam" id="PF05524">
    <property type="entry name" value="PEP-utilisers_N"/>
    <property type="match status" value="1"/>
</dbReference>
<keyword evidence="11 16" id="KW-0598">Phosphotransferase system</keyword>
<dbReference type="InterPro" id="IPR024692">
    <property type="entry name" value="PTS_EI"/>
</dbReference>
<evidence type="ECO:0000256" key="9">
    <source>
        <dbReference type="ARBA" id="ARBA00022597"/>
    </source>
</evidence>
<dbReference type="InterPro" id="IPR015813">
    <property type="entry name" value="Pyrv/PenolPyrv_kinase-like_dom"/>
</dbReference>
<reference evidence="23 24" key="1">
    <citation type="submission" date="2014-06" db="EMBL/GenBank/DDBJ databases">
        <title>Whole Genome Sequences of Three Symbiotic Endozoicomonas Bacteria.</title>
        <authorList>
            <person name="Neave M.J."/>
            <person name="Apprill A."/>
            <person name="Voolstra C.R."/>
        </authorList>
    </citation>
    <scope>NUCLEOTIDE SEQUENCE [LARGE SCALE GENOMIC DNA]</scope>
    <source>
        <strain evidence="23 24">LMG 24815</strain>
    </source>
</reference>
<dbReference type="Gene3D" id="3.50.30.10">
    <property type="entry name" value="Phosphohistidine domain"/>
    <property type="match status" value="1"/>
</dbReference>
<dbReference type="NCBIfam" id="TIGR01417">
    <property type="entry name" value="PTS_I_fam"/>
    <property type="match status" value="1"/>
</dbReference>
<dbReference type="InterPro" id="IPR006318">
    <property type="entry name" value="PTS_EI-like"/>
</dbReference>
<dbReference type="InterPro" id="IPR036637">
    <property type="entry name" value="Phosphohistidine_dom_sf"/>
</dbReference>
<dbReference type="SUPFAM" id="SSF51621">
    <property type="entry name" value="Phosphoenolpyruvate/pyruvate domain"/>
    <property type="match status" value="1"/>
</dbReference>
<dbReference type="InterPro" id="IPR008731">
    <property type="entry name" value="PTS_EIN"/>
</dbReference>
<evidence type="ECO:0000256" key="1">
    <source>
        <dbReference type="ARBA" id="ARBA00000683"/>
    </source>
</evidence>
<dbReference type="GO" id="GO:0016301">
    <property type="term" value="F:kinase activity"/>
    <property type="evidence" value="ECO:0007669"/>
    <property type="project" value="UniProtKB-KW"/>
</dbReference>
<dbReference type="PROSITE" id="PS00370">
    <property type="entry name" value="PEP_ENZYMES_PHOS_SITE"/>
    <property type="match status" value="1"/>
</dbReference>
<dbReference type="SUPFAM" id="SSF52009">
    <property type="entry name" value="Phosphohistidine domain"/>
    <property type="match status" value="1"/>
</dbReference>
<keyword evidence="12 16" id="KW-0479">Metal-binding</keyword>
<dbReference type="Gene3D" id="1.10.274.10">
    <property type="entry name" value="PtsI, HPr-binding domain"/>
    <property type="match status" value="1"/>
</dbReference>
<evidence type="ECO:0000313" key="24">
    <source>
        <dbReference type="Proteomes" id="UP000028006"/>
    </source>
</evidence>
<dbReference type="Gene3D" id="3.20.20.60">
    <property type="entry name" value="Phosphoenolpyruvate-binding domains"/>
    <property type="match status" value="1"/>
</dbReference>
<comment type="cofactor">
    <cofactor evidence="2 16 19">
        <name>Mg(2+)</name>
        <dbReference type="ChEBI" id="CHEBI:18420"/>
    </cofactor>
</comment>
<dbReference type="EMBL" id="JOKG01000005">
    <property type="protein sequence ID" value="KEQ11944.1"/>
    <property type="molecule type" value="Genomic_DNA"/>
</dbReference>
<dbReference type="EC" id="2.7.3.9" evidence="5 16"/>
<dbReference type="Pfam" id="PF00391">
    <property type="entry name" value="PEP-utilizers"/>
    <property type="match status" value="1"/>
</dbReference>
<comment type="similarity">
    <text evidence="4 16">Belongs to the PEP-utilizing enzyme family.</text>
</comment>
<keyword evidence="9 16" id="KW-0762">Sugar transport</keyword>
<dbReference type="InterPro" id="IPR000121">
    <property type="entry name" value="PEP_util_C"/>
</dbReference>
<evidence type="ECO:0000256" key="4">
    <source>
        <dbReference type="ARBA" id="ARBA00007837"/>
    </source>
</evidence>
<dbReference type="InterPro" id="IPR036618">
    <property type="entry name" value="PtsI_HPr-bd_sf"/>
</dbReference>
<dbReference type="InterPro" id="IPR008279">
    <property type="entry name" value="PEP-util_enz_mobile_dom"/>
</dbReference>
<dbReference type="SUPFAM" id="SSF47831">
    <property type="entry name" value="Enzyme I of the PEP:sugar phosphotransferase system HPr-binding (sub)domain"/>
    <property type="match status" value="1"/>
</dbReference>
<keyword evidence="23" id="KW-0670">Pyruvate</keyword>
<keyword evidence="14 16" id="KW-0460">Magnesium</keyword>
<dbReference type="InterPro" id="IPR040442">
    <property type="entry name" value="Pyrv_kinase-like_dom_sf"/>
</dbReference>
<dbReference type="GO" id="GO:0005737">
    <property type="term" value="C:cytoplasm"/>
    <property type="evidence" value="ECO:0007669"/>
    <property type="project" value="UniProtKB-SubCell"/>
</dbReference>
<evidence type="ECO:0000256" key="19">
    <source>
        <dbReference type="PIRSR" id="PIRSR000732-3"/>
    </source>
</evidence>
<sequence length="569" mass="62299">MLNGIIASEGIAIGKAVIHVEQELVLPEYNVATENVQAEFDQFKKAKAAAISQLDKLYNDVLAKLGEEEAEVFEGHMEIADDESLEEEVLEFIQQGLPVAVALHKAIESNVDMLLEVDKDYIRERVADFRDVGSRMIKIILGISTTGLNELDDNSIILANDLTPSDTAQLDLNKVLGFVTEIGGRTSHSAIMARSLEIPALVGCQKACSDIKDGELIILDAINNQLIANPSEQQLTQARERQDKLIAEKSELLKLKDAPAVTLDGKHFELCANIGTPKDAEGAVANGAEGIGLYRTEFLFMDRSSMPSEQVQFEAYKAVAETMQDKPVIIRTLDIGGDKELPYMDLPSELNPFLGWRAIRMCLDRPEILQTQLRAILRASAFGKLRIMFPMVISVQEVKQLKAHVEQAKTSLREAAVTFDEQIEVGIMIETPAAVMIADQLIAQLDFFSIGTNDLTQYILAVDRGNESIAHLYDSFSPSVLRAIKRVIDASHAAGKWTGMCGEFAGDEQAALILAGLGLDEFSMSAPSVLKIKKVLRAQSSANLEALAEQCLNAEDGEAVRQLVSEFAL</sequence>
<feature type="binding site" evidence="18">
    <location>
        <position position="464"/>
    </location>
    <ligand>
        <name>phosphoenolpyruvate</name>
        <dbReference type="ChEBI" id="CHEBI:58702"/>
    </ligand>
</feature>
<evidence type="ECO:0000256" key="18">
    <source>
        <dbReference type="PIRSR" id="PIRSR000732-2"/>
    </source>
</evidence>
<dbReference type="InterPro" id="IPR018274">
    <property type="entry name" value="PEP_util_AS"/>
</dbReference>
<protein>
    <recommendedName>
        <fullName evidence="6 16">Phosphoenolpyruvate-protein phosphotransferase</fullName>
        <ecNumber evidence="5 16">2.7.3.9</ecNumber>
    </recommendedName>
    <alternativeName>
        <fullName evidence="15 16">Phosphotransferase system, enzyme I</fullName>
    </alternativeName>
</protein>
<dbReference type="InterPro" id="IPR023151">
    <property type="entry name" value="PEP_util_CS"/>
</dbReference>
<dbReference type="eggNOG" id="COG1080">
    <property type="taxonomic scope" value="Bacteria"/>
</dbReference>
<keyword evidence="10 16" id="KW-0808">Transferase</keyword>
<dbReference type="GO" id="GO:0008965">
    <property type="term" value="F:phosphoenolpyruvate-protein phosphotransferase activity"/>
    <property type="evidence" value="ECO:0007669"/>
    <property type="project" value="UniProtKB-EC"/>
</dbReference>
<evidence type="ECO:0000256" key="11">
    <source>
        <dbReference type="ARBA" id="ARBA00022683"/>
    </source>
</evidence>
<dbReference type="FunFam" id="3.20.20.60:FF:000007">
    <property type="entry name" value="Phosphoenolpyruvate-protein phosphotransferase"/>
    <property type="match status" value="1"/>
</dbReference>
<feature type="domain" description="PEP-utilising enzyme C-terminal" evidence="21">
    <location>
        <begin position="251"/>
        <end position="538"/>
    </location>
</feature>
<feature type="active site" description="Tele-phosphohistidine intermediate" evidence="17">
    <location>
        <position position="188"/>
    </location>
</feature>
<evidence type="ECO:0000259" key="22">
    <source>
        <dbReference type="Pfam" id="PF05524"/>
    </source>
</evidence>
<dbReference type="InterPro" id="IPR050499">
    <property type="entry name" value="PEP-utilizing_PTS_enzyme"/>
</dbReference>
<dbReference type="PANTHER" id="PTHR46244">
    <property type="entry name" value="PHOSPHOENOLPYRUVATE-PROTEIN PHOSPHOTRANSFERASE"/>
    <property type="match status" value="1"/>
</dbReference>
<feature type="binding site" evidence="18">
    <location>
        <position position="295"/>
    </location>
    <ligand>
        <name>phosphoenolpyruvate</name>
        <dbReference type="ChEBI" id="CHEBI:58702"/>
    </ligand>
</feature>
<feature type="active site" description="Proton donor" evidence="17">
    <location>
        <position position="501"/>
    </location>
</feature>
<accession>A0A081N0H1</accession>
<keyword evidence="24" id="KW-1185">Reference proteome</keyword>
<dbReference type="AlphaFoldDB" id="A0A081N0H1"/>
<gene>
    <name evidence="23" type="ORF">GZ77_22835</name>
</gene>
<feature type="binding site" evidence="19">
    <location>
        <position position="454"/>
    </location>
    <ligand>
        <name>Mg(2+)</name>
        <dbReference type="ChEBI" id="CHEBI:18420"/>
    </ligand>
</feature>
<evidence type="ECO:0000256" key="15">
    <source>
        <dbReference type="ARBA" id="ARBA00033235"/>
    </source>
</evidence>
<evidence type="ECO:0000256" key="7">
    <source>
        <dbReference type="ARBA" id="ARBA00022448"/>
    </source>
</evidence>
<dbReference type="GO" id="GO:0046872">
    <property type="term" value="F:metal ion binding"/>
    <property type="evidence" value="ECO:0007669"/>
    <property type="project" value="UniProtKB-KW"/>
</dbReference>
<dbReference type="RefSeq" id="WP_034879093.1">
    <property type="nucleotide sequence ID" value="NZ_JOKG01000005.1"/>
</dbReference>
<feature type="domain" description="PEP-utilising enzyme mobile" evidence="20">
    <location>
        <begin position="152"/>
        <end position="221"/>
    </location>
</feature>
<evidence type="ECO:0000256" key="12">
    <source>
        <dbReference type="ARBA" id="ARBA00022723"/>
    </source>
</evidence>
<comment type="function">
    <text evidence="16">General (non sugar-specific) component of the phosphoenolpyruvate-dependent sugar phosphotransferase system (sugar PTS). This major carbohydrate active-transport system catalyzes the phosphorylation of incoming sugar substrates concomitantly with their translocation across the cell membrane. Enzyme I transfers the phosphoryl group from phosphoenolpyruvate (PEP) to the phosphoryl carrier protein (HPr).</text>
</comment>
<evidence type="ECO:0000256" key="2">
    <source>
        <dbReference type="ARBA" id="ARBA00001946"/>
    </source>
</evidence>
<evidence type="ECO:0000256" key="13">
    <source>
        <dbReference type="ARBA" id="ARBA00022777"/>
    </source>
</evidence>
<feature type="binding site" evidence="18">
    <location>
        <begin position="453"/>
        <end position="454"/>
    </location>
    <ligand>
        <name>phosphoenolpyruvate</name>
        <dbReference type="ChEBI" id="CHEBI:58702"/>
    </ligand>
</feature>
<dbReference type="GO" id="GO:0009401">
    <property type="term" value="P:phosphoenolpyruvate-dependent sugar phosphotransferase system"/>
    <property type="evidence" value="ECO:0007669"/>
    <property type="project" value="UniProtKB-KW"/>
</dbReference>
<evidence type="ECO:0000256" key="17">
    <source>
        <dbReference type="PIRSR" id="PIRSR000732-1"/>
    </source>
</evidence>
<comment type="caution">
    <text evidence="23">The sequence shown here is derived from an EMBL/GenBank/DDBJ whole genome shotgun (WGS) entry which is preliminary data.</text>
</comment>
<keyword evidence="13 16" id="KW-0418">Kinase</keyword>
<feature type="domain" description="Phosphotransferase system enzyme I N-terminal" evidence="22">
    <location>
        <begin position="3"/>
        <end position="125"/>
    </location>
</feature>
<organism evidence="23 24">
    <name type="scientific">Endozoicomonas montiporae</name>
    <dbReference type="NCBI Taxonomy" id="1027273"/>
    <lineage>
        <taxon>Bacteria</taxon>
        <taxon>Pseudomonadati</taxon>
        <taxon>Pseudomonadota</taxon>
        <taxon>Gammaproteobacteria</taxon>
        <taxon>Oceanospirillales</taxon>
        <taxon>Endozoicomonadaceae</taxon>
        <taxon>Endozoicomonas</taxon>
    </lineage>
</organism>
<evidence type="ECO:0000313" key="23">
    <source>
        <dbReference type="EMBL" id="KEQ11944.1"/>
    </source>
</evidence>
<comment type="catalytic activity">
    <reaction evidence="1 16">
        <text>L-histidyl-[protein] + phosphoenolpyruvate = N(pros)-phospho-L-histidyl-[protein] + pyruvate</text>
        <dbReference type="Rhea" id="RHEA:23880"/>
        <dbReference type="Rhea" id="RHEA-COMP:9745"/>
        <dbReference type="Rhea" id="RHEA-COMP:9746"/>
        <dbReference type="ChEBI" id="CHEBI:15361"/>
        <dbReference type="ChEBI" id="CHEBI:29979"/>
        <dbReference type="ChEBI" id="CHEBI:58702"/>
        <dbReference type="ChEBI" id="CHEBI:64837"/>
        <dbReference type="EC" id="2.7.3.9"/>
    </reaction>
</comment>
<dbReference type="PRINTS" id="PR01736">
    <property type="entry name" value="PHPHTRNFRASE"/>
</dbReference>
<dbReference type="Proteomes" id="UP000028006">
    <property type="component" value="Unassembled WGS sequence"/>
</dbReference>
<evidence type="ECO:0000256" key="3">
    <source>
        <dbReference type="ARBA" id="ARBA00004496"/>
    </source>
</evidence>
<comment type="subcellular location">
    <subcellularLocation>
        <location evidence="3 16">Cytoplasm</location>
    </subcellularLocation>
</comment>
<feature type="binding site" evidence="18">
    <location>
        <position position="331"/>
    </location>
    <ligand>
        <name>phosphoenolpyruvate</name>
        <dbReference type="ChEBI" id="CHEBI:58702"/>
    </ligand>
</feature>
<name>A0A081N0H1_9GAMM</name>
<evidence type="ECO:0000259" key="20">
    <source>
        <dbReference type="Pfam" id="PF00391"/>
    </source>
</evidence>
<dbReference type="PROSITE" id="PS00742">
    <property type="entry name" value="PEP_ENZYMES_2"/>
    <property type="match status" value="1"/>
</dbReference>
<dbReference type="Pfam" id="PF02896">
    <property type="entry name" value="PEP-utilizers_C"/>
    <property type="match status" value="1"/>
</dbReference>
<dbReference type="PANTHER" id="PTHR46244:SF6">
    <property type="entry name" value="PHOSPHOENOLPYRUVATE-PROTEIN PHOSPHOTRANSFERASE"/>
    <property type="match status" value="1"/>
</dbReference>
<evidence type="ECO:0000256" key="14">
    <source>
        <dbReference type="ARBA" id="ARBA00022842"/>
    </source>
</evidence>